<evidence type="ECO:0000256" key="1">
    <source>
        <dbReference type="SAM" id="SignalP"/>
    </source>
</evidence>
<sequence length="81" mass="9131">MMYVCVWTLDSVTRILCRLFVTNSWCVLGNPGASFSRFNQLRLSSICCFSYSHLKGCVVYCSGDVASWVIVFCILTSLTRT</sequence>
<reference evidence="2" key="1">
    <citation type="submission" date="2020-06" db="EMBL/GenBank/DDBJ databases">
        <title>WGS assembly of Ceratodon purpureus strain R40.</title>
        <authorList>
            <person name="Carey S.B."/>
            <person name="Jenkins J."/>
            <person name="Shu S."/>
            <person name="Lovell J.T."/>
            <person name="Sreedasyam A."/>
            <person name="Maumus F."/>
            <person name="Tiley G.P."/>
            <person name="Fernandez-Pozo N."/>
            <person name="Barry K."/>
            <person name="Chen C."/>
            <person name="Wang M."/>
            <person name="Lipzen A."/>
            <person name="Daum C."/>
            <person name="Saski C.A."/>
            <person name="Payton A.C."/>
            <person name="Mcbreen J.C."/>
            <person name="Conrad R.E."/>
            <person name="Kollar L.M."/>
            <person name="Olsson S."/>
            <person name="Huttunen S."/>
            <person name="Landis J.B."/>
            <person name="Wickett N.J."/>
            <person name="Johnson M.G."/>
            <person name="Rensing S.A."/>
            <person name="Grimwood J."/>
            <person name="Schmutz J."/>
            <person name="Mcdaniel S.F."/>
        </authorList>
    </citation>
    <scope>NUCLEOTIDE SEQUENCE</scope>
    <source>
        <strain evidence="2">R40</strain>
    </source>
</reference>
<comment type="caution">
    <text evidence="2">The sequence shown here is derived from an EMBL/GenBank/DDBJ whole genome shotgun (WGS) entry which is preliminary data.</text>
</comment>
<dbReference type="Proteomes" id="UP000822688">
    <property type="component" value="Chromosome 4"/>
</dbReference>
<evidence type="ECO:0000313" key="2">
    <source>
        <dbReference type="EMBL" id="KAG0581385.1"/>
    </source>
</evidence>
<dbReference type="EMBL" id="CM026424">
    <property type="protein sequence ID" value="KAG0581385.1"/>
    <property type="molecule type" value="Genomic_DNA"/>
</dbReference>
<feature type="chain" id="PRO_5035888943" description="Secreted protein" evidence="1">
    <location>
        <begin position="18"/>
        <end position="81"/>
    </location>
</feature>
<keyword evidence="1" id="KW-0732">Signal</keyword>
<keyword evidence="3" id="KW-1185">Reference proteome</keyword>
<accession>A0A8T0IEF0</accession>
<organism evidence="2 3">
    <name type="scientific">Ceratodon purpureus</name>
    <name type="common">Fire moss</name>
    <name type="synonym">Dicranum purpureum</name>
    <dbReference type="NCBI Taxonomy" id="3225"/>
    <lineage>
        <taxon>Eukaryota</taxon>
        <taxon>Viridiplantae</taxon>
        <taxon>Streptophyta</taxon>
        <taxon>Embryophyta</taxon>
        <taxon>Bryophyta</taxon>
        <taxon>Bryophytina</taxon>
        <taxon>Bryopsida</taxon>
        <taxon>Dicranidae</taxon>
        <taxon>Pseudoditrichales</taxon>
        <taxon>Ditrichaceae</taxon>
        <taxon>Ceratodon</taxon>
    </lineage>
</organism>
<evidence type="ECO:0008006" key="4">
    <source>
        <dbReference type="Google" id="ProtNLM"/>
    </source>
</evidence>
<gene>
    <name evidence="2" type="ORF">KC19_4G247200</name>
</gene>
<protein>
    <recommendedName>
        <fullName evidence="4">Secreted protein</fullName>
    </recommendedName>
</protein>
<evidence type="ECO:0000313" key="3">
    <source>
        <dbReference type="Proteomes" id="UP000822688"/>
    </source>
</evidence>
<feature type="signal peptide" evidence="1">
    <location>
        <begin position="1"/>
        <end position="17"/>
    </location>
</feature>
<name>A0A8T0IEF0_CERPU</name>
<proteinExistence type="predicted"/>
<dbReference type="AlphaFoldDB" id="A0A8T0IEF0"/>